<comment type="caution">
    <text evidence="1">The sequence shown here is derived from an EMBL/GenBank/DDBJ whole genome shotgun (WGS) entry which is preliminary data.</text>
</comment>
<sequence>MKQAAEAQQDYEEALRKLREERDAKWRALAEQGVLQGDIAKAADVSRETVRLALNPEARREQLERRLKTPRS</sequence>
<proteinExistence type="predicted"/>
<evidence type="ECO:0000313" key="2">
    <source>
        <dbReference type="Proteomes" id="UP000539313"/>
    </source>
</evidence>
<organism evidence="1 2">
    <name type="scientific">Thermomonospora cellulosilytica</name>
    <dbReference type="NCBI Taxonomy" id="1411118"/>
    <lineage>
        <taxon>Bacteria</taxon>
        <taxon>Bacillati</taxon>
        <taxon>Actinomycetota</taxon>
        <taxon>Actinomycetes</taxon>
        <taxon>Streptosporangiales</taxon>
        <taxon>Thermomonosporaceae</taxon>
        <taxon>Thermomonospora</taxon>
    </lineage>
</organism>
<dbReference type="RefSeq" id="WP_182706929.1">
    <property type="nucleotide sequence ID" value="NZ_JACJII010000001.1"/>
</dbReference>
<dbReference type="Proteomes" id="UP000539313">
    <property type="component" value="Unassembled WGS sequence"/>
</dbReference>
<accession>A0A7W3N1L0</accession>
<evidence type="ECO:0000313" key="1">
    <source>
        <dbReference type="EMBL" id="MBA9005871.1"/>
    </source>
</evidence>
<keyword evidence="2" id="KW-1185">Reference proteome</keyword>
<gene>
    <name evidence="1" type="ORF">HNR21_004753</name>
</gene>
<name>A0A7W3N1L0_9ACTN</name>
<keyword evidence="1" id="KW-0808">Transferase</keyword>
<keyword evidence="1" id="KW-0328">Glycosyltransferase</keyword>
<reference evidence="1 2" key="1">
    <citation type="submission" date="2020-08" db="EMBL/GenBank/DDBJ databases">
        <title>Sequencing the genomes of 1000 actinobacteria strains.</title>
        <authorList>
            <person name="Klenk H.-P."/>
        </authorList>
    </citation>
    <scope>NUCLEOTIDE SEQUENCE [LARGE SCALE GENOMIC DNA]</scope>
    <source>
        <strain evidence="1 2">DSM 45823</strain>
    </source>
</reference>
<protein>
    <submittedName>
        <fullName evidence="1">Orotate phosphoribosyltransferase-like protein</fullName>
    </submittedName>
</protein>
<dbReference type="EMBL" id="JACJII010000001">
    <property type="protein sequence ID" value="MBA9005871.1"/>
    <property type="molecule type" value="Genomic_DNA"/>
</dbReference>
<dbReference type="GO" id="GO:0016757">
    <property type="term" value="F:glycosyltransferase activity"/>
    <property type="evidence" value="ECO:0007669"/>
    <property type="project" value="UniProtKB-KW"/>
</dbReference>
<dbReference type="AlphaFoldDB" id="A0A7W3N1L0"/>